<dbReference type="InterPro" id="IPR038185">
    <property type="entry name" value="MyTH4_dom_sf"/>
</dbReference>
<dbReference type="WBParaSite" id="PDA_v2.g1615.t1">
    <property type="protein sequence ID" value="PDA_v2.g1615.t1"/>
    <property type="gene ID" value="PDA_v2.g1615"/>
</dbReference>
<feature type="domain" description="MyTH4" evidence="4">
    <location>
        <begin position="666"/>
        <end position="760"/>
    </location>
</feature>
<evidence type="ECO:0000256" key="2">
    <source>
        <dbReference type="SAM" id="MobiDB-lite"/>
    </source>
</evidence>
<evidence type="ECO:0000313" key="5">
    <source>
        <dbReference type="Proteomes" id="UP000887578"/>
    </source>
</evidence>
<reference evidence="6" key="1">
    <citation type="submission" date="2022-11" db="UniProtKB">
        <authorList>
            <consortium name="WormBaseParasite"/>
        </authorList>
    </citation>
    <scope>IDENTIFICATION</scope>
</reference>
<feature type="compositionally biased region" description="Polar residues" evidence="2">
    <location>
        <begin position="337"/>
        <end position="350"/>
    </location>
</feature>
<accession>A0A914PEN8</accession>
<feature type="domain" description="PH" evidence="3">
    <location>
        <begin position="386"/>
        <end position="486"/>
    </location>
</feature>
<feature type="compositionally biased region" description="Low complexity" evidence="2">
    <location>
        <begin position="41"/>
        <end position="62"/>
    </location>
</feature>
<feature type="region of interest" description="Disordered" evidence="2">
    <location>
        <begin position="542"/>
        <end position="570"/>
    </location>
</feature>
<feature type="compositionally biased region" description="Polar residues" evidence="2">
    <location>
        <begin position="288"/>
        <end position="302"/>
    </location>
</feature>
<dbReference type="Proteomes" id="UP000887578">
    <property type="component" value="Unplaced"/>
</dbReference>
<dbReference type="Gene3D" id="1.25.40.530">
    <property type="entry name" value="MyTH4 domain"/>
    <property type="match status" value="1"/>
</dbReference>
<dbReference type="PANTHER" id="PTHR22903:SF8">
    <property type="entry name" value="MAX-1A"/>
    <property type="match status" value="1"/>
</dbReference>
<protein>
    <submittedName>
        <fullName evidence="6">PH domain-containing protein</fullName>
    </submittedName>
</protein>
<dbReference type="PROSITE" id="PS50003">
    <property type="entry name" value="PH_DOMAIN"/>
    <property type="match status" value="2"/>
</dbReference>
<feature type="compositionally biased region" description="Polar residues" evidence="2">
    <location>
        <begin position="27"/>
        <end position="40"/>
    </location>
</feature>
<dbReference type="InterPro" id="IPR000857">
    <property type="entry name" value="MyTH4_dom"/>
</dbReference>
<dbReference type="InterPro" id="IPR011993">
    <property type="entry name" value="PH-like_dom_sf"/>
</dbReference>
<sequence>MHDQNRTSDDSGLTSDETSGERRFPPTSLSIYSHHNNQQQSPGTSSSGGESASSSNTSSGAEILTSATMTKTSDLMTQSTSAILMKRSPRQPRRPNGFPKTTLKDYRNQPDNQWLPPVSSTTNERENQSPSTTDSSPWDDKPKAPIPTPRKKQSDGCPVILRKMERDSLNSYAEEEDYGEYDEDEIFDEIADDSPTAAACRQRADYVNLSDFCVVKDSAHVYSDIVKVAPEIPKHQPLIQFEQKLFRTAEKCLSIIEDDPSTSGAEQSFQFLSTKFLRTSDNSRRHPTSSAGSLPSRESNPDSGLGRCSSERVASNGSRLPEKLPDCMVLTHPPRETTASSCSRNSTTSDYALPPHDSGTMRTQRNLDAIGLSPLALRASIVPQNDAEISGYLVAMSDNRLKSLKRRYVVLKNSEMKFYRTQKHLIRDENPTMTIKLRDVKNISKVSSKSGGNGFEIFLNGESHKLQAEADKITDEWYTSISQQLKTLTITDFASRSLPYDPQISGWVTKVKNGHQKRYFTQIMDDKLLFFKKPDEKIPCSHQNLRGARISEKSKSSSDEYSSSSGDEQNEIGAIRGSANCSSSASAIYNGCTDSDYSICIEAVDSDPQYLILRTSEDKDRWLYYLKLAARDASIRGTPFEILIERLMAETNPLDSKLWNDLLFKTVEEHQTETITTIDNIENKKKALEIDLACYLFTAVQMRPIAIQYHVDLSQNVLTKALQHESLQNEIYAQLIRLTSGSMEYGYQAWKLLSMVSSCC</sequence>
<organism evidence="5 6">
    <name type="scientific">Panagrolaimus davidi</name>
    <dbReference type="NCBI Taxonomy" id="227884"/>
    <lineage>
        <taxon>Eukaryota</taxon>
        <taxon>Metazoa</taxon>
        <taxon>Ecdysozoa</taxon>
        <taxon>Nematoda</taxon>
        <taxon>Chromadorea</taxon>
        <taxon>Rhabditida</taxon>
        <taxon>Tylenchina</taxon>
        <taxon>Panagrolaimomorpha</taxon>
        <taxon>Panagrolaimoidea</taxon>
        <taxon>Panagrolaimidae</taxon>
        <taxon>Panagrolaimus</taxon>
    </lineage>
</organism>
<evidence type="ECO:0000259" key="4">
    <source>
        <dbReference type="PROSITE" id="PS51016"/>
    </source>
</evidence>
<keyword evidence="1" id="KW-0677">Repeat</keyword>
<evidence type="ECO:0000313" key="6">
    <source>
        <dbReference type="WBParaSite" id="PDA_v2.g1615.t1"/>
    </source>
</evidence>
<dbReference type="SMART" id="SM00233">
    <property type="entry name" value="PH"/>
    <property type="match status" value="2"/>
</dbReference>
<dbReference type="PANTHER" id="PTHR22903">
    <property type="entry name" value="PLEKHH PROTEIN"/>
    <property type="match status" value="1"/>
</dbReference>
<dbReference type="AlphaFoldDB" id="A0A914PEN8"/>
<proteinExistence type="predicted"/>
<dbReference type="CDD" id="cd00821">
    <property type="entry name" value="PH"/>
    <property type="match status" value="1"/>
</dbReference>
<keyword evidence="5" id="KW-1185">Reference proteome</keyword>
<dbReference type="PROSITE" id="PS51016">
    <property type="entry name" value="MYTH4"/>
    <property type="match status" value="1"/>
</dbReference>
<dbReference type="InterPro" id="IPR001849">
    <property type="entry name" value="PH_domain"/>
</dbReference>
<name>A0A914PEN8_9BILA</name>
<evidence type="ECO:0000259" key="3">
    <source>
        <dbReference type="PROSITE" id="PS50003"/>
    </source>
</evidence>
<dbReference type="Pfam" id="PF00169">
    <property type="entry name" value="PH"/>
    <property type="match status" value="1"/>
</dbReference>
<dbReference type="SUPFAM" id="SSF50729">
    <property type="entry name" value="PH domain-like"/>
    <property type="match status" value="2"/>
</dbReference>
<dbReference type="Gene3D" id="2.30.29.30">
    <property type="entry name" value="Pleckstrin-homology domain (PH domain)/Phosphotyrosine-binding domain (PTB)"/>
    <property type="match status" value="2"/>
</dbReference>
<feature type="compositionally biased region" description="Basic and acidic residues" evidence="2">
    <location>
        <begin position="549"/>
        <end position="558"/>
    </location>
</feature>
<evidence type="ECO:0000256" key="1">
    <source>
        <dbReference type="ARBA" id="ARBA00022737"/>
    </source>
</evidence>
<feature type="domain" description="PH" evidence="3">
    <location>
        <begin position="501"/>
        <end position="631"/>
    </location>
</feature>
<feature type="compositionally biased region" description="Polar residues" evidence="2">
    <location>
        <begin position="65"/>
        <end position="82"/>
    </location>
</feature>
<dbReference type="GO" id="GO:0005856">
    <property type="term" value="C:cytoskeleton"/>
    <property type="evidence" value="ECO:0007669"/>
    <property type="project" value="InterPro"/>
</dbReference>
<feature type="region of interest" description="Disordered" evidence="2">
    <location>
        <begin position="1"/>
        <end position="160"/>
    </location>
</feature>
<feature type="region of interest" description="Disordered" evidence="2">
    <location>
        <begin position="280"/>
        <end position="359"/>
    </location>
</feature>